<keyword evidence="1" id="KW-0732">Signal</keyword>
<organism evidence="3 4">
    <name type="scientific">Mya arenaria</name>
    <name type="common">Soft-shell clam</name>
    <dbReference type="NCBI Taxonomy" id="6604"/>
    <lineage>
        <taxon>Eukaryota</taxon>
        <taxon>Metazoa</taxon>
        <taxon>Spiralia</taxon>
        <taxon>Lophotrochozoa</taxon>
        <taxon>Mollusca</taxon>
        <taxon>Bivalvia</taxon>
        <taxon>Autobranchia</taxon>
        <taxon>Heteroconchia</taxon>
        <taxon>Euheterodonta</taxon>
        <taxon>Imparidentia</taxon>
        <taxon>Neoheterodontei</taxon>
        <taxon>Myida</taxon>
        <taxon>Myoidea</taxon>
        <taxon>Myidae</taxon>
        <taxon>Mya</taxon>
    </lineage>
</organism>
<dbReference type="SUPFAM" id="SSF57625">
    <property type="entry name" value="Invertebrate chitin-binding proteins"/>
    <property type="match status" value="2"/>
</dbReference>
<accession>A0ABY7DZ38</accession>
<gene>
    <name evidence="3" type="ORF">MAR_008426</name>
</gene>
<dbReference type="EMBL" id="CP111015">
    <property type="protein sequence ID" value="WAR01868.1"/>
    <property type="molecule type" value="Genomic_DNA"/>
</dbReference>
<dbReference type="InterPro" id="IPR036508">
    <property type="entry name" value="Chitin-bd_dom_sf"/>
</dbReference>
<evidence type="ECO:0000259" key="2">
    <source>
        <dbReference type="SMART" id="SM00494"/>
    </source>
</evidence>
<feature type="domain" description="Chitin-binding type-2" evidence="2">
    <location>
        <begin position="99"/>
        <end position="152"/>
    </location>
</feature>
<feature type="domain" description="Chitin-binding type-2" evidence="2">
    <location>
        <begin position="35"/>
        <end position="98"/>
    </location>
</feature>
<keyword evidence="4" id="KW-1185">Reference proteome</keyword>
<evidence type="ECO:0000313" key="4">
    <source>
        <dbReference type="Proteomes" id="UP001164746"/>
    </source>
</evidence>
<dbReference type="SMART" id="SM00494">
    <property type="entry name" value="ChtBD2"/>
    <property type="match status" value="2"/>
</dbReference>
<sequence length="392" mass="43393">MEIKSIVRGLVWLVYVFIAIVHADDENQDTHAIQAICAGCRFDGGIGYTNHRMDCNKYVMCYKSGKAIRGVERDCGVGKFWDQALLTCRESKDVVCSTDICKNKPSGYTYGHAENCQAYWECSNGVSIGHCCPDGHDFSDTVGCKWSTTCNDTCGTKHVDIECDKEPVPDDDRKFRQRLSGGRHAVMSCAAGTVFRLSTCDCRFAVTPQVSHANCKKEVEMRFIDEKLKDNSGNNVYIYQDNVTISDGQGCFHGNSVIVISRFSNAYIGNELEIVVKFRPGYFANKGLQAIVYNGDCGFTPSIIVATDGSDIVFKLRNEQNLTQTLAQPVPKGKRPTEAIEAVFTLHRHQMRMSSGGSTVSTVFFGNVARSKCGLKLGWGEEYQSFTGCLSY</sequence>
<dbReference type="Proteomes" id="UP001164746">
    <property type="component" value="Chromosome 4"/>
</dbReference>
<dbReference type="Gene3D" id="2.170.140.10">
    <property type="entry name" value="Chitin binding domain"/>
    <property type="match status" value="1"/>
</dbReference>
<proteinExistence type="predicted"/>
<feature type="chain" id="PRO_5046919587" evidence="1">
    <location>
        <begin position="24"/>
        <end position="392"/>
    </location>
</feature>
<protein>
    <submittedName>
        <fullName evidence="3">PIF-like protein</fullName>
    </submittedName>
</protein>
<dbReference type="InterPro" id="IPR002557">
    <property type="entry name" value="Chitin-bd_dom"/>
</dbReference>
<reference evidence="3" key="1">
    <citation type="submission" date="2022-11" db="EMBL/GenBank/DDBJ databases">
        <title>Centuries of genome instability and evolution in soft-shell clam transmissible cancer (bioRxiv).</title>
        <authorList>
            <person name="Hart S.F.M."/>
            <person name="Yonemitsu M.A."/>
            <person name="Giersch R.M."/>
            <person name="Beal B.F."/>
            <person name="Arriagada G."/>
            <person name="Davis B.W."/>
            <person name="Ostrander E.A."/>
            <person name="Goff S.P."/>
            <person name="Metzger M.J."/>
        </authorList>
    </citation>
    <scope>NUCLEOTIDE SEQUENCE</scope>
    <source>
        <strain evidence="3">MELC-2E11</strain>
        <tissue evidence="3">Siphon/mantle</tissue>
    </source>
</reference>
<feature type="signal peptide" evidence="1">
    <location>
        <begin position="1"/>
        <end position="23"/>
    </location>
</feature>
<dbReference type="Pfam" id="PF01607">
    <property type="entry name" value="CBM_14"/>
    <property type="match status" value="1"/>
</dbReference>
<feature type="non-terminal residue" evidence="3">
    <location>
        <position position="1"/>
    </location>
</feature>
<name>A0ABY7DZ38_MYAAR</name>
<evidence type="ECO:0000256" key="1">
    <source>
        <dbReference type="SAM" id="SignalP"/>
    </source>
</evidence>
<evidence type="ECO:0000313" key="3">
    <source>
        <dbReference type="EMBL" id="WAR01868.1"/>
    </source>
</evidence>